<dbReference type="Pfam" id="PF01541">
    <property type="entry name" value="GIY-YIG"/>
    <property type="match status" value="1"/>
</dbReference>
<evidence type="ECO:0000259" key="1">
    <source>
        <dbReference type="PROSITE" id="PS50878"/>
    </source>
</evidence>
<protein>
    <recommendedName>
        <fullName evidence="1">Reverse transcriptase domain-containing protein</fullName>
    </recommendedName>
</protein>
<dbReference type="EMBL" id="JAIZAY010000001">
    <property type="protein sequence ID" value="KAJ8051140.1"/>
    <property type="molecule type" value="Genomic_DNA"/>
</dbReference>
<dbReference type="AlphaFoldDB" id="A0A9Q1CU97"/>
<dbReference type="PANTHER" id="PTHR21301:SF10">
    <property type="entry name" value="REVERSE TRANSCRIPTASE DOMAIN-CONTAINING PROTEIN"/>
    <property type="match status" value="1"/>
</dbReference>
<name>A0A9Q1CU97_HOLLE</name>
<reference evidence="2" key="1">
    <citation type="submission" date="2021-10" db="EMBL/GenBank/DDBJ databases">
        <title>Tropical sea cucumber genome reveals ecological adaptation and Cuvierian tubules defense mechanism.</title>
        <authorList>
            <person name="Chen T."/>
        </authorList>
    </citation>
    <scope>NUCLEOTIDE SEQUENCE</scope>
    <source>
        <strain evidence="2">Nanhai2018</strain>
        <tissue evidence="2">Muscle</tissue>
    </source>
</reference>
<dbReference type="CDD" id="cd10442">
    <property type="entry name" value="GIY-YIG_PLEs"/>
    <property type="match status" value="1"/>
</dbReference>
<organism evidence="2 3">
    <name type="scientific">Holothuria leucospilota</name>
    <name type="common">Black long sea cucumber</name>
    <name type="synonym">Mertensiothuria leucospilota</name>
    <dbReference type="NCBI Taxonomy" id="206669"/>
    <lineage>
        <taxon>Eukaryota</taxon>
        <taxon>Metazoa</taxon>
        <taxon>Echinodermata</taxon>
        <taxon>Eleutherozoa</taxon>
        <taxon>Echinozoa</taxon>
        <taxon>Holothuroidea</taxon>
        <taxon>Aspidochirotacea</taxon>
        <taxon>Aspidochirotida</taxon>
        <taxon>Holothuriidae</taxon>
        <taxon>Holothuria</taxon>
    </lineage>
</organism>
<dbReference type="Proteomes" id="UP001152320">
    <property type="component" value="Chromosome 1"/>
</dbReference>
<dbReference type="OrthoDB" id="10025388at2759"/>
<dbReference type="Pfam" id="PF00078">
    <property type="entry name" value="RVT_1"/>
    <property type="match status" value="1"/>
</dbReference>
<sequence>MVIKPETEWSFGLADIISIRAFVTIEKVNHIGRVAVERLDVIPNGLKLKNPLRSTFPHYYSAEDICRRASEKLRNLALRGAYRRQDSLGKKLQSTQSQLLSLIGDQHSQLDVKEFLSSCYQRTLSQKLDLKHEKLVKLSRDNNLPGIRIPRNRPVHQSDLRGRSLTSNTTSVYNLSSKMLTKNQQNLLEKGLSFCPSRKPDKAQLCSDFEQFSRRIRIKEYFHDQSDEQPWTRPINYKPSTWTPPSGRNIYVDSFVDQARKYLDAFLLNAKNTTIEENVSRAEKSEALKLKKDNTIVIKPADKGGAIVIQNRHSYVTEAMRQLSDKHFYQNLPYNPIGEYQKELKSLISQFPQPYRDTLTKLIPDSPEPGIFYLLPKIHKLREKIPTNVTDWVTYAKEHNISPPGRPIVSCRGTLTEHLSAFVDSFLQPLLPKIRSYIKDTTQFLQKLSEIETVSLSNDCLLVTLDVSSLYTNIPHLDGIKACERFLVGENIARPLVSKLCSLMKFILSHNNFSFEGEHYVQAHGTAMGTKMAPAYACLFMATLEEDFLEGRAHRPVLCLRFIDDIFMIWDQGEAELINFIRDLNNAHGSIKFTHHFSPTSLPFLDVLVSLRDSSIHTSVYCKPTDRHAYLQYTSFHPNHIKESIVYSQALRLKRICADPTDFRAKLSELKQRFLDRGYPLRLINAICRKTNKFPREQLLQYKSKVNYDRIPFVTTYFPQCRRLFRHFKSLWPTLQSGPHPTPACFNYQPVLALKQPPSLSSLLVSSSLPPLNPPPPGNLPCNRPRCQICKHLITDTVVTPPGTNIKLYPGPFNCNSTNVVYLFYCDKCPNGNYVGETKTPFRLRFNNHKQTIRSKSEHHTISLHFNLPDHGLENLHCCLLRGGFKSDSERKSYELKLINKLNTLDHGLNRERSHLGAFNCLR</sequence>
<dbReference type="InterPro" id="IPR058912">
    <property type="entry name" value="HTH_animal"/>
</dbReference>
<feature type="domain" description="Reverse transcriptase" evidence="1">
    <location>
        <begin position="356"/>
        <end position="635"/>
    </location>
</feature>
<dbReference type="Gene3D" id="3.40.1440.10">
    <property type="entry name" value="GIY-YIG endonuclease"/>
    <property type="match status" value="1"/>
</dbReference>
<dbReference type="PANTHER" id="PTHR21301">
    <property type="entry name" value="REVERSE TRANSCRIPTASE"/>
    <property type="match status" value="1"/>
</dbReference>
<evidence type="ECO:0000313" key="3">
    <source>
        <dbReference type="Proteomes" id="UP001152320"/>
    </source>
</evidence>
<accession>A0A9Q1CU97</accession>
<dbReference type="Pfam" id="PF26215">
    <property type="entry name" value="HTH_animal"/>
    <property type="match status" value="1"/>
</dbReference>
<dbReference type="InterPro" id="IPR035901">
    <property type="entry name" value="GIY-YIG_endonuc_sf"/>
</dbReference>
<dbReference type="InterPro" id="IPR000477">
    <property type="entry name" value="RT_dom"/>
</dbReference>
<comment type="caution">
    <text evidence="2">The sequence shown here is derived from an EMBL/GenBank/DDBJ whole genome shotgun (WGS) entry which is preliminary data.</text>
</comment>
<proteinExistence type="predicted"/>
<dbReference type="PROSITE" id="PS50878">
    <property type="entry name" value="RT_POL"/>
    <property type="match status" value="1"/>
</dbReference>
<gene>
    <name evidence="2" type="ORF">HOLleu_04598</name>
</gene>
<keyword evidence="3" id="KW-1185">Reference proteome</keyword>
<evidence type="ECO:0000313" key="2">
    <source>
        <dbReference type="EMBL" id="KAJ8051140.1"/>
    </source>
</evidence>
<dbReference type="InterPro" id="IPR000305">
    <property type="entry name" value="GIY-YIG_endonuc"/>
</dbReference>